<dbReference type="Pfam" id="PF13516">
    <property type="entry name" value="LRR_6"/>
    <property type="match status" value="2"/>
</dbReference>
<feature type="region of interest" description="Disordered" evidence="4">
    <location>
        <begin position="315"/>
        <end position="364"/>
    </location>
</feature>
<organism evidence="6">
    <name type="scientific">Haptolina brevifila</name>
    <dbReference type="NCBI Taxonomy" id="156173"/>
    <lineage>
        <taxon>Eukaryota</taxon>
        <taxon>Haptista</taxon>
        <taxon>Haptophyta</taxon>
        <taxon>Prymnesiophyceae</taxon>
        <taxon>Prymnesiales</taxon>
        <taxon>Prymnesiaceae</taxon>
        <taxon>Haptolina</taxon>
    </lineage>
</organism>
<keyword evidence="1" id="KW-0343">GTPase activation</keyword>
<dbReference type="InterPro" id="IPR032675">
    <property type="entry name" value="LRR_dom_sf"/>
</dbReference>
<feature type="transmembrane region" description="Helical" evidence="5">
    <location>
        <begin position="188"/>
        <end position="207"/>
    </location>
</feature>
<evidence type="ECO:0000256" key="4">
    <source>
        <dbReference type="SAM" id="MobiDB-lite"/>
    </source>
</evidence>
<dbReference type="GO" id="GO:0005634">
    <property type="term" value="C:nucleus"/>
    <property type="evidence" value="ECO:0007669"/>
    <property type="project" value="TreeGrafter"/>
</dbReference>
<dbReference type="SUPFAM" id="SSF52047">
    <property type="entry name" value="RNI-like"/>
    <property type="match status" value="1"/>
</dbReference>
<evidence type="ECO:0000256" key="1">
    <source>
        <dbReference type="ARBA" id="ARBA00022468"/>
    </source>
</evidence>
<dbReference type="PANTHER" id="PTHR24113:SF12">
    <property type="entry name" value="RAN GTPASE-ACTIVATING PROTEIN 1"/>
    <property type="match status" value="1"/>
</dbReference>
<dbReference type="AlphaFoldDB" id="A0A7S2DL74"/>
<protein>
    <submittedName>
        <fullName evidence="6">Uncharacterized protein</fullName>
    </submittedName>
</protein>
<keyword evidence="5" id="KW-0472">Membrane</keyword>
<feature type="compositionally biased region" description="Pro residues" evidence="4">
    <location>
        <begin position="345"/>
        <end position="354"/>
    </location>
</feature>
<evidence type="ECO:0000256" key="5">
    <source>
        <dbReference type="SAM" id="Phobius"/>
    </source>
</evidence>
<dbReference type="GO" id="GO:0005096">
    <property type="term" value="F:GTPase activator activity"/>
    <property type="evidence" value="ECO:0007669"/>
    <property type="project" value="UniProtKB-KW"/>
</dbReference>
<proteinExistence type="predicted"/>
<evidence type="ECO:0000313" key="6">
    <source>
        <dbReference type="EMBL" id="CAD9457715.1"/>
    </source>
</evidence>
<dbReference type="SMART" id="SM00368">
    <property type="entry name" value="LRR_RI"/>
    <property type="match status" value="2"/>
</dbReference>
<feature type="compositionally biased region" description="Polar residues" evidence="4">
    <location>
        <begin position="315"/>
        <end position="331"/>
    </location>
</feature>
<keyword evidence="5" id="KW-1133">Transmembrane helix</keyword>
<dbReference type="GO" id="GO:0048471">
    <property type="term" value="C:perinuclear region of cytoplasm"/>
    <property type="evidence" value="ECO:0007669"/>
    <property type="project" value="TreeGrafter"/>
</dbReference>
<feature type="transmembrane region" description="Helical" evidence="5">
    <location>
        <begin position="158"/>
        <end position="181"/>
    </location>
</feature>
<dbReference type="EMBL" id="HBGU01033780">
    <property type="protein sequence ID" value="CAD9457715.1"/>
    <property type="molecule type" value="Transcribed_RNA"/>
</dbReference>
<keyword evidence="3" id="KW-0677">Repeat</keyword>
<sequence>MLRVAMPMFSTKATSASYVREPMFQSKSCNNYTERHIPMLLGAPTSKPSKSVRRWSWPALCRNLRKSRLEKKLEEAHAELDQVRAAAKPTPREATAILLEHGWQMVMPTLALHYQTLTHEYCKPIDSRLDDLESLVRQLNLPAAQVIGVANEVTLVELGAFSLAVCVLLCVLLCVFLGICARFRAARILRDGLIAFFLCFRVISYSAQLDCAPRLVVSTSGATLATLARAGFLPTLAAFLLSSCVWLCEWYSSRIALVARLILDHVLTVEPSYSPLLCTEFEAKRSHSPLLYREFEEKRAPPCMEVEDDMPIPLTCTQHEATPSPSVSPPQSIDLVADADRSPPSLRPPPPPPRASQRGSPRATSAVSSVSSQFTCAVSSAPQRATSAVTPVCISAFYKKVGLITEAQLATSETIDWTKNRLPDAAASLDDHDCEVIAYLASRGAFRALKQLRLTGNAIGNKGAKTLAKVGWALPQLQVLLLGDNKIGDAGALALAEAFGRGAFQELTELRLCSLHTTITKAA</sequence>
<keyword evidence="2" id="KW-0433">Leucine-rich repeat</keyword>
<dbReference type="InterPro" id="IPR001611">
    <property type="entry name" value="Leu-rich_rpt"/>
</dbReference>
<name>A0A7S2DL74_9EUKA</name>
<dbReference type="Gene3D" id="3.80.10.10">
    <property type="entry name" value="Ribonuclease Inhibitor"/>
    <property type="match status" value="1"/>
</dbReference>
<evidence type="ECO:0000256" key="3">
    <source>
        <dbReference type="ARBA" id="ARBA00022737"/>
    </source>
</evidence>
<gene>
    <name evidence="6" type="ORF">CBRE1094_LOCUS18450</name>
</gene>
<dbReference type="GO" id="GO:0006913">
    <property type="term" value="P:nucleocytoplasmic transport"/>
    <property type="evidence" value="ECO:0007669"/>
    <property type="project" value="TreeGrafter"/>
</dbReference>
<dbReference type="InterPro" id="IPR027038">
    <property type="entry name" value="RanGap"/>
</dbReference>
<dbReference type="GO" id="GO:0005829">
    <property type="term" value="C:cytosol"/>
    <property type="evidence" value="ECO:0007669"/>
    <property type="project" value="TreeGrafter"/>
</dbReference>
<dbReference type="PANTHER" id="PTHR24113">
    <property type="entry name" value="RAN GTPASE-ACTIVATING PROTEIN 1"/>
    <property type="match status" value="1"/>
</dbReference>
<reference evidence="6" key="1">
    <citation type="submission" date="2021-01" db="EMBL/GenBank/DDBJ databases">
        <authorList>
            <person name="Corre E."/>
            <person name="Pelletier E."/>
            <person name="Niang G."/>
            <person name="Scheremetjew M."/>
            <person name="Finn R."/>
            <person name="Kale V."/>
            <person name="Holt S."/>
            <person name="Cochrane G."/>
            <person name="Meng A."/>
            <person name="Brown T."/>
            <person name="Cohen L."/>
        </authorList>
    </citation>
    <scope>NUCLEOTIDE SEQUENCE</scope>
    <source>
        <strain evidence="6">UTEX LB 985</strain>
    </source>
</reference>
<feature type="transmembrane region" description="Helical" evidence="5">
    <location>
        <begin position="227"/>
        <end position="248"/>
    </location>
</feature>
<keyword evidence="5" id="KW-0812">Transmembrane</keyword>
<accession>A0A7S2DL74</accession>
<dbReference type="GO" id="GO:0031267">
    <property type="term" value="F:small GTPase binding"/>
    <property type="evidence" value="ECO:0007669"/>
    <property type="project" value="TreeGrafter"/>
</dbReference>
<evidence type="ECO:0000256" key="2">
    <source>
        <dbReference type="ARBA" id="ARBA00022614"/>
    </source>
</evidence>